<feature type="binding site" evidence="10">
    <location>
        <position position="191"/>
    </location>
    <ligand>
        <name>UDP-N-acetyl-alpha-D-glucosamine</name>
        <dbReference type="ChEBI" id="CHEBI:57705"/>
    </ligand>
</feature>
<dbReference type="GO" id="GO:0008360">
    <property type="term" value="P:regulation of cell shape"/>
    <property type="evidence" value="ECO:0007669"/>
    <property type="project" value="UniProtKB-KW"/>
</dbReference>
<feature type="domain" description="Glycosyl transferase family 28 C-terminal" evidence="12">
    <location>
        <begin position="185"/>
        <end position="346"/>
    </location>
</feature>
<gene>
    <name evidence="10" type="primary">murG</name>
    <name evidence="13" type="ORF">A3196_18670</name>
</gene>
<comment type="function">
    <text evidence="10">Cell wall formation. Catalyzes the transfer of a GlcNAc subunit on undecaprenyl-pyrophosphoryl-MurNAc-pentapeptide (lipid intermediate I) to form undecaprenyl-pyrophosphoryl-MurNAc-(pentapeptide)GlcNAc (lipid intermediate II).</text>
</comment>
<dbReference type="GO" id="GO:0009252">
    <property type="term" value="P:peptidoglycan biosynthetic process"/>
    <property type="evidence" value="ECO:0007669"/>
    <property type="project" value="UniProtKB-UniRule"/>
</dbReference>
<dbReference type="GO" id="GO:0005975">
    <property type="term" value="P:carbohydrate metabolic process"/>
    <property type="evidence" value="ECO:0007669"/>
    <property type="project" value="InterPro"/>
</dbReference>
<dbReference type="UniPathway" id="UPA00219"/>
<dbReference type="PANTHER" id="PTHR21015">
    <property type="entry name" value="UDP-N-ACETYLGLUCOSAMINE--N-ACETYLMURAMYL-(PENTAPEPTIDE) PYROPHOSPHORYL-UNDECAPRENOL N-ACETYLGLUCOSAMINE TRANSFERASE 1"/>
    <property type="match status" value="1"/>
</dbReference>
<dbReference type="RefSeq" id="WP_069006306.1">
    <property type="nucleotide sequence ID" value="NZ_LVJW01000006.1"/>
</dbReference>
<keyword evidence="14" id="KW-1185">Reference proteome</keyword>
<dbReference type="HAMAP" id="MF_00033">
    <property type="entry name" value="MurG"/>
    <property type="match status" value="1"/>
</dbReference>
<keyword evidence="2 10" id="KW-0132">Cell division</keyword>
<reference evidence="13 14" key="1">
    <citation type="submission" date="2016-03" db="EMBL/GenBank/DDBJ databases">
        <title>Chemosynthetic sulphur-oxidizing symbionts of marine invertebrate animals are capable of nitrogen fixation.</title>
        <authorList>
            <person name="Petersen J.M."/>
            <person name="Kemper A."/>
            <person name="Gruber-Vodicka H."/>
            <person name="Cardini U."/>
            <person name="Geest Mvander."/>
            <person name="Kleiner M."/>
            <person name="Bulgheresi S."/>
            <person name="Fussmann M."/>
            <person name="Herbold C."/>
            <person name="Seah B.K.B."/>
            <person name="Antony C.Paul."/>
            <person name="Liu D."/>
            <person name="Belitz A."/>
            <person name="Weber M."/>
        </authorList>
    </citation>
    <scope>NUCLEOTIDE SEQUENCE [LARGE SCALE GENOMIC DNA]</scope>
    <source>
        <strain evidence="13">G_D</strain>
    </source>
</reference>
<dbReference type="STRING" id="1818881.A3196_18670"/>
<comment type="caution">
    <text evidence="13">The sequence shown here is derived from an EMBL/GenBank/DDBJ whole genome shotgun (WGS) entry which is preliminary data.</text>
</comment>
<evidence type="ECO:0000256" key="7">
    <source>
        <dbReference type="ARBA" id="ARBA00023136"/>
    </source>
</evidence>
<dbReference type="GO" id="GO:0071555">
    <property type="term" value="P:cell wall organization"/>
    <property type="evidence" value="ECO:0007669"/>
    <property type="project" value="UniProtKB-KW"/>
</dbReference>
<evidence type="ECO:0000313" key="14">
    <source>
        <dbReference type="Proteomes" id="UP000094849"/>
    </source>
</evidence>
<dbReference type="NCBIfam" id="TIGR01133">
    <property type="entry name" value="murG"/>
    <property type="match status" value="1"/>
</dbReference>
<evidence type="ECO:0000256" key="6">
    <source>
        <dbReference type="ARBA" id="ARBA00022984"/>
    </source>
</evidence>
<evidence type="ECO:0000256" key="8">
    <source>
        <dbReference type="ARBA" id="ARBA00023306"/>
    </source>
</evidence>
<dbReference type="CDD" id="cd03785">
    <property type="entry name" value="GT28_MurG"/>
    <property type="match status" value="1"/>
</dbReference>
<keyword evidence="7 10" id="KW-0472">Membrane</keyword>
<evidence type="ECO:0000256" key="3">
    <source>
        <dbReference type="ARBA" id="ARBA00022676"/>
    </source>
</evidence>
<protein>
    <recommendedName>
        <fullName evidence="10">UDP-N-acetylglucosamine--N-acetylmuramyl-(pentapeptide) pyrophosphoryl-undecaprenol N-acetylglucosamine transferase</fullName>
        <ecNumber evidence="10">2.4.1.227</ecNumber>
    </recommendedName>
    <alternativeName>
        <fullName evidence="10">Undecaprenyl-PP-MurNAc-pentapeptide-UDPGlcNAc GlcNAc transferase</fullName>
    </alternativeName>
</protein>
<evidence type="ECO:0000256" key="1">
    <source>
        <dbReference type="ARBA" id="ARBA00022475"/>
    </source>
</evidence>
<evidence type="ECO:0000256" key="4">
    <source>
        <dbReference type="ARBA" id="ARBA00022679"/>
    </source>
</evidence>
<evidence type="ECO:0000256" key="5">
    <source>
        <dbReference type="ARBA" id="ARBA00022960"/>
    </source>
</evidence>
<sequence>MEPHVMVMAGGTGGHLFPALAVAQWLQNHNCRITWLGSSGGMENRLIPEYGFPIRTLEVKGLRGSGLKRRIMAPWVVSRSLLQAYRTLGQVQPNLVLGMGGFVTGPGGVAARLMKIPLVIQEQNAIPGLTNRILARFANKVFEAFPGSFGAEAQAETVGNPVRQEIIDLLPPEARFSQRSGPIRLLVLGGSLGARALNQTLPEALALLSREERPLVRHQAGEKLLQETIESYRQQGVEAEIKAFERDMAEAYGWADLVLCRAGALTVTELATAGLGSILVPYPHAVDDHQTHNAQFLVEAGAAQLVQQSDLNAADLAGRLKSLCASRESLLQMARAAREQSRADATANLGRYCLETIGS</sequence>
<dbReference type="Pfam" id="PF03033">
    <property type="entry name" value="Glyco_transf_28"/>
    <property type="match status" value="1"/>
</dbReference>
<evidence type="ECO:0000256" key="10">
    <source>
        <dbReference type="HAMAP-Rule" id="MF_00033"/>
    </source>
</evidence>
<dbReference type="OrthoDB" id="9808936at2"/>
<dbReference type="GO" id="GO:0051301">
    <property type="term" value="P:cell division"/>
    <property type="evidence" value="ECO:0007669"/>
    <property type="project" value="UniProtKB-KW"/>
</dbReference>
<dbReference type="InterPro" id="IPR007235">
    <property type="entry name" value="Glyco_trans_28_C"/>
</dbReference>
<dbReference type="Proteomes" id="UP000094849">
    <property type="component" value="Unassembled WGS sequence"/>
</dbReference>
<keyword evidence="9 10" id="KW-0961">Cell wall biogenesis/degradation</keyword>
<feature type="binding site" evidence="10">
    <location>
        <position position="124"/>
    </location>
    <ligand>
        <name>UDP-N-acetyl-alpha-D-glucosamine</name>
        <dbReference type="ChEBI" id="CHEBI:57705"/>
    </ligand>
</feature>
<comment type="similarity">
    <text evidence="10">Belongs to the glycosyltransferase 28 family. MurG subfamily.</text>
</comment>
<dbReference type="GO" id="GO:0051991">
    <property type="term" value="F:UDP-N-acetyl-D-glucosamine:N-acetylmuramoyl-L-alanyl-D-glutamyl-meso-2,6-diaminopimelyl-D-alanyl-D-alanine-diphosphoundecaprenol 4-beta-N-acetylglucosaminlytransferase activity"/>
    <property type="evidence" value="ECO:0007669"/>
    <property type="project" value="RHEA"/>
</dbReference>
<comment type="caution">
    <text evidence="10">Lacks conserved residue(s) required for the propagation of feature annotation.</text>
</comment>
<keyword evidence="3 10" id="KW-0328">Glycosyltransferase</keyword>
<dbReference type="PANTHER" id="PTHR21015:SF22">
    <property type="entry name" value="GLYCOSYLTRANSFERASE"/>
    <property type="match status" value="1"/>
</dbReference>
<evidence type="ECO:0000259" key="12">
    <source>
        <dbReference type="Pfam" id="PF04101"/>
    </source>
</evidence>
<feature type="domain" description="Glycosyltransferase family 28 N-terminal" evidence="11">
    <location>
        <begin position="5"/>
        <end position="142"/>
    </location>
</feature>
<evidence type="ECO:0000256" key="2">
    <source>
        <dbReference type="ARBA" id="ARBA00022618"/>
    </source>
</evidence>
<feature type="binding site" evidence="10">
    <location>
        <position position="290"/>
    </location>
    <ligand>
        <name>UDP-N-acetyl-alpha-D-glucosamine</name>
        <dbReference type="ChEBI" id="CHEBI:57705"/>
    </ligand>
</feature>
<keyword evidence="4 10" id="KW-0808">Transferase</keyword>
<keyword evidence="6 10" id="KW-0573">Peptidoglycan synthesis</keyword>
<organism evidence="13 14">
    <name type="scientific">Candidatus Thiodiazotropha endoloripes</name>
    <dbReference type="NCBI Taxonomy" id="1818881"/>
    <lineage>
        <taxon>Bacteria</taxon>
        <taxon>Pseudomonadati</taxon>
        <taxon>Pseudomonadota</taxon>
        <taxon>Gammaproteobacteria</taxon>
        <taxon>Chromatiales</taxon>
        <taxon>Sedimenticolaceae</taxon>
        <taxon>Candidatus Thiodiazotropha</taxon>
    </lineage>
</organism>
<keyword evidence="8 10" id="KW-0131">Cell cycle</keyword>
<proteinExistence type="inferred from homology"/>
<feature type="binding site" evidence="10">
    <location>
        <begin position="264"/>
        <end position="269"/>
    </location>
    <ligand>
        <name>UDP-N-acetyl-alpha-D-glucosamine</name>
        <dbReference type="ChEBI" id="CHEBI:57705"/>
    </ligand>
</feature>
<dbReference type="GO" id="GO:0005886">
    <property type="term" value="C:plasma membrane"/>
    <property type="evidence" value="ECO:0007669"/>
    <property type="project" value="UniProtKB-SubCell"/>
</dbReference>
<keyword evidence="1 10" id="KW-1003">Cell membrane</keyword>
<dbReference type="AlphaFoldDB" id="A0A1E2UJN3"/>
<dbReference type="InterPro" id="IPR006009">
    <property type="entry name" value="GlcNAc_MurG"/>
</dbReference>
<dbReference type="InterPro" id="IPR004276">
    <property type="entry name" value="GlycoTrans_28_N"/>
</dbReference>
<comment type="subcellular location">
    <subcellularLocation>
        <location evidence="10">Cell membrane</location>
        <topology evidence="10">Peripheral membrane protein</topology>
        <orientation evidence="10">Cytoplasmic side</orientation>
    </subcellularLocation>
</comment>
<dbReference type="EMBL" id="LVJZ01000004">
    <property type="protein sequence ID" value="ODB94542.1"/>
    <property type="molecule type" value="Genomic_DNA"/>
</dbReference>
<keyword evidence="5 10" id="KW-0133">Cell shape</keyword>
<evidence type="ECO:0000259" key="11">
    <source>
        <dbReference type="Pfam" id="PF03033"/>
    </source>
</evidence>
<dbReference type="Pfam" id="PF04101">
    <property type="entry name" value="Glyco_tran_28_C"/>
    <property type="match status" value="1"/>
</dbReference>
<dbReference type="Gene3D" id="3.40.50.2000">
    <property type="entry name" value="Glycogen Phosphorylase B"/>
    <property type="match status" value="2"/>
</dbReference>
<dbReference type="GO" id="GO:0050511">
    <property type="term" value="F:undecaprenyldiphospho-muramoylpentapeptide beta-N-acetylglucosaminyltransferase activity"/>
    <property type="evidence" value="ECO:0007669"/>
    <property type="project" value="UniProtKB-UniRule"/>
</dbReference>
<comment type="pathway">
    <text evidence="10">Cell wall biogenesis; peptidoglycan biosynthesis.</text>
</comment>
<dbReference type="EC" id="2.4.1.227" evidence="10"/>
<dbReference type="SUPFAM" id="SSF53756">
    <property type="entry name" value="UDP-Glycosyltransferase/glycogen phosphorylase"/>
    <property type="match status" value="1"/>
</dbReference>
<evidence type="ECO:0000256" key="9">
    <source>
        <dbReference type="ARBA" id="ARBA00023316"/>
    </source>
</evidence>
<feature type="binding site" evidence="10">
    <location>
        <position position="163"/>
    </location>
    <ligand>
        <name>UDP-N-acetyl-alpha-D-glucosamine</name>
        <dbReference type="ChEBI" id="CHEBI:57705"/>
    </ligand>
</feature>
<name>A0A1E2UJN3_9GAMM</name>
<feature type="binding site" evidence="10">
    <location>
        <begin position="12"/>
        <end position="14"/>
    </location>
    <ligand>
        <name>UDP-N-acetyl-alpha-D-glucosamine</name>
        <dbReference type="ChEBI" id="CHEBI:57705"/>
    </ligand>
</feature>
<comment type="catalytic activity">
    <reaction evidence="10">
        <text>di-trans,octa-cis-undecaprenyl diphospho-N-acetyl-alpha-D-muramoyl-L-alanyl-D-glutamyl-meso-2,6-diaminopimeloyl-D-alanyl-D-alanine + UDP-N-acetyl-alpha-D-glucosamine = di-trans,octa-cis-undecaprenyl diphospho-[N-acetyl-alpha-D-glucosaminyl-(1-&gt;4)]-N-acetyl-alpha-D-muramoyl-L-alanyl-D-glutamyl-meso-2,6-diaminopimeloyl-D-alanyl-D-alanine + UDP + H(+)</text>
        <dbReference type="Rhea" id="RHEA:31227"/>
        <dbReference type="ChEBI" id="CHEBI:15378"/>
        <dbReference type="ChEBI" id="CHEBI:57705"/>
        <dbReference type="ChEBI" id="CHEBI:58223"/>
        <dbReference type="ChEBI" id="CHEBI:61387"/>
        <dbReference type="ChEBI" id="CHEBI:61388"/>
        <dbReference type="EC" id="2.4.1.227"/>
    </reaction>
</comment>
<evidence type="ECO:0000313" key="13">
    <source>
        <dbReference type="EMBL" id="ODB94542.1"/>
    </source>
</evidence>
<accession>A0A1E2UJN3</accession>